<dbReference type="Proteomes" id="UP000749559">
    <property type="component" value="Unassembled WGS sequence"/>
</dbReference>
<name>A0A8J1TEY4_OWEFU</name>
<dbReference type="InterPro" id="IPR002181">
    <property type="entry name" value="Fibrinogen_a/b/g_C_dom"/>
</dbReference>
<reference evidence="1" key="1">
    <citation type="submission" date="2022-03" db="EMBL/GenBank/DDBJ databases">
        <authorList>
            <person name="Martin C."/>
        </authorList>
    </citation>
    <scope>NUCLEOTIDE SEQUENCE</scope>
</reference>
<comment type="caution">
    <text evidence="1">The sequence shown here is derived from an EMBL/GenBank/DDBJ whole genome shotgun (WGS) entry which is preliminary data.</text>
</comment>
<dbReference type="Gene3D" id="3.90.215.10">
    <property type="entry name" value="Gamma Fibrinogen, chain A, domain 1"/>
    <property type="match status" value="1"/>
</dbReference>
<evidence type="ECO:0000313" key="1">
    <source>
        <dbReference type="EMBL" id="CAH1776492.1"/>
    </source>
</evidence>
<evidence type="ECO:0000313" key="2">
    <source>
        <dbReference type="Proteomes" id="UP000749559"/>
    </source>
</evidence>
<dbReference type="InterPro" id="IPR014716">
    <property type="entry name" value="Fibrinogen_a/b/g_C_1"/>
</dbReference>
<dbReference type="InterPro" id="IPR036056">
    <property type="entry name" value="Fibrinogen-like_C"/>
</dbReference>
<accession>A0A8J1TEY4</accession>
<dbReference type="PANTHER" id="PTHR19143:SF185">
    <property type="entry name" value="ANGIOPOIETIN-RELATED PROTEIN 5"/>
    <property type="match status" value="1"/>
</dbReference>
<organism evidence="1 2">
    <name type="scientific">Owenia fusiformis</name>
    <name type="common">Polychaete worm</name>
    <dbReference type="NCBI Taxonomy" id="6347"/>
    <lineage>
        <taxon>Eukaryota</taxon>
        <taxon>Metazoa</taxon>
        <taxon>Spiralia</taxon>
        <taxon>Lophotrochozoa</taxon>
        <taxon>Annelida</taxon>
        <taxon>Polychaeta</taxon>
        <taxon>Sedentaria</taxon>
        <taxon>Canalipalpata</taxon>
        <taxon>Sabellida</taxon>
        <taxon>Oweniida</taxon>
        <taxon>Oweniidae</taxon>
        <taxon>Owenia</taxon>
    </lineage>
</organism>
<dbReference type="SMART" id="SM00186">
    <property type="entry name" value="FBG"/>
    <property type="match status" value="1"/>
</dbReference>
<dbReference type="InterPro" id="IPR050373">
    <property type="entry name" value="Fibrinogen_C-term_domain"/>
</dbReference>
<dbReference type="PANTHER" id="PTHR19143">
    <property type="entry name" value="FIBRINOGEN/TENASCIN/ANGIOPOEITIN"/>
    <property type="match status" value="1"/>
</dbReference>
<dbReference type="PROSITE" id="PS51406">
    <property type="entry name" value="FIBRINOGEN_C_2"/>
    <property type="match status" value="1"/>
</dbReference>
<dbReference type="Pfam" id="PF00147">
    <property type="entry name" value="Fibrinogen_C"/>
    <property type="match status" value="1"/>
</dbReference>
<dbReference type="CDD" id="cd00087">
    <property type="entry name" value="FReD"/>
    <property type="match status" value="1"/>
</dbReference>
<keyword evidence="2" id="KW-1185">Reference proteome</keyword>
<gene>
    <name evidence="1" type="ORF">OFUS_LOCUS3664</name>
</gene>
<dbReference type="InterPro" id="IPR003609">
    <property type="entry name" value="Pan_app"/>
</dbReference>
<proteinExistence type="predicted"/>
<sequence>MIKELIIKMFTSVLMIGILHQCIGHVYIQNTYHINQYKVLRAQAIRTDIGVTRLDCAAECTRDLTCWAVNYNPKDGVCEHVSYGEFPVPESAKFVDAGWYSMAVTAPRDCEDWFNRGIRKSGSYVIQPNLNLPPFHIYCNMADNGWSVIQRRIDGTVSFYDKIWDEYKNGFGDLNGEFWLGNEKIHELVTLNDYKIRFDLHHPNGTWYYSIHENFRISNETENYKAYIGSFLEGTAGAQALSMRNREFSTNDRDNDSNGKVHCAQSLNGGGWWYSRCGATRLNGKYNSEGVLTEQPRSGISWSTDMDKFLNKGEKPSLLQTMISIKRHKKNNS</sequence>
<protein>
    <submittedName>
        <fullName evidence="1">Uncharacterized protein</fullName>
    </submittedName>
</protein>
<dbReference type="EMBL" id="CAIIXF020000002">
    <property type="protein sequence ID" value="CAH1776492.1"/>
    <property type="molecule type" value="Genomic_DNA"/>
</dbReference>
<dbReference type="GO" id="GO:0005615">
    <property type="term" value="C:extracellular space"/>
    <property type="evidence" value="ECO:0007669"/>
    <property type="project" value="TreeGrafter"/>
</dbReference>
<dbReference type="SUPFAM" id="SSF56496">
    <property type="entry name" value="Fibrinogen C-terminal domain-like"/>
    <property type="match status" value="1"/>
</dbReference>
<dbReference type="SUPFAM" id="SSF57414">
    <property type="entry name" value="Hairpin loop containing domain-like"/>
    <property type="match status" value="1"/>
</dbReference>
<dbReference type="Pfam" id="PF00024">
    <property type="entry name" value="PAN_1"/>
    <property type="match status" value="1"/>
</dbReference>
<dbReference type="OrthoDB" id="6345539at2759"/>
<dbReference type="AlphaFoldDB" id="A0A8J1TEY4"/>